<dbReference type="GO" id="GO:0016746">
    <property type="term" value="F:acyltransferase activity"/>
    <property type="evidence" value="ECO:0007669"/>
    <property type="project" value="UniProtKB-KW"/>
</dbReference>
<feature type="transmembrane region" description="Helical" evidence="8">
    <location>
        <begin position="369"/>
        <end position="389"/>
    </location>
</feature>
<dbReference type="GO" id="GO:0042121">
    <property type="term" value="P:alginic acid biosynthetic process"/>
    <property type="evidence" value="ECO:0007669"/>
    <property type="project" value="InterPro"/>
</dbReference>
<keyword evidence="7 9" id="KW-0808">Transferase</keyword>
<dbReference type="PIRSF" id="PIRSF500217">
    <property type="entry name" value="AlgI"/>
    <property type="match status" value="1"/>
</dbReference>
<dbReference type="InterPro" id="IPR051085">
    <property type="entry name" value="MB_O-acyltransferase"/>
</dbReference>
<dbReference type="EMBL" id="FOGJ01000025">
    <property type="protein sequence ID" value="SES26109.1"/>
    <property type="molecule type" value="Genomic_DNA"/>
</dbReference>
<evidence type="ECO:0000256" key="4">
    <source>
        <dbReference type="ARBA" id="ARBA00022692"/>
    </source>
</evidence>
<dbReference type="Proteomes" id="UP000182584">
    <property type="component" value="Unassembled WGS sequence"/>
</dbReference>
<feature type="transmembrane region" description="Helical" evidence="8">
    <location>
        <begin position="119"/>
        <end position="138"/>
    </location>
</feature>
<keyword evidence="7 9" id="KW-0012">Acyltransferase</keyword>
<sequence>MLFNSIDFLLFFPVVVFLYFIVPRKARYIVLLIASYYFYMSWNPKYALLIGISTVITWGCSLIMHKVEDDRKRKLCLALNCVANLGILFVFKYANFAIANISKIMSLMGFSTIDRRLDLLLPVGISFYTFQALSYTFDVYKKEIIPEKNLLKYALYVAFFPQLVAGPIERSTRLLPQVQNVEKINVWNFDRIRDGFLLMTWGFFQKLVIADRASILVNNVINNYSNYGFFEISIAVFLFAFQIYCDFGGYSNIARGAAKIMGFELMLNFRQPYLAKSIKEFWRRWHISLTTWFTDYLYIPLGGNRKGELRKYINIFIVFAVSGLWHGANWSFVAWGLLHATYQVVEALLGKLKKNTNKPLTISKKIRNVIVTFVLTDFAWIFFVCEGFKHSLRLIKQMVTVFQTTDIYELGLDRGNWFMLNFGLIVLLIVDIMHEKNISVYQVVAKQEIWFRWILYFGLLWMTIMFGIYGPSYDTSTFIYFQF</sequence>
<keyword evidence="5 8" id="KW-1133">Transmembrane helix</keyword>
<comment type="similarity">
    <text evidence="2 7">Belongs to the membrane-bound acyltransferase family.</text>
</comment>
<keyword evidence="3 7" id="KW-1003">Cell membrane</keyword>
<feature type="transmembrane region" description="Helical" evidence="8">
    <location>
        <begin position="77"/>
        <end position="99"/>
    </location>
</feature>
<evidence type="ECO:0000256" key="5">
    <source>
        <dbReference type="ARBA" id="ARBA00022989"/>
    </source>
</evidence>
<comment type="subcellular location">
    <subcellularLocation>
        <location evidence="1">Cell membrane</location>
        <topology evidence="1">Multi-pass membrane protein</topology>
    </subcellularLocation>
</comment>
<keyword evidence="4 8" id="KW-0812">Transmembrane</keyword>
<dbReference type="RefSeq" id="WP_074757985.1">
    <property type="nucleotide sequence ID" value="NZ_FOGJ01000025.1"/>
</dbReference>
<feature type="transmembrane region" description="Helical" evidence="8">
    <location>
        <begin position="309"/>
        <end position="326"/>
    </location>
</feature>
<dbReference type="InterPro" id="IPR004299">
    <property type="entry name" value="MBOAT_fam"/>
</dbReference>
<feature type="transmembrane region" description="Helical" evidence="8">
    <location>
        <begin position="48"/>
        <end position="65"/>
    </location>
</feature>
<protein>
    <submittedName>
        <fullName evidence="9">D-alanyl-lipoteichoic acid acyltransferase DltB, MBOAT superfamily</fullName>
    </submittedName>
</protein>
<dbReference type="InterPro" id="IPR028362">
    <property type="entry name" value="AlgI"/>
</dbReference>
<feature type="transmembrane region" description="Helical" evidence="8">
    <location>
        <begin position="150"/>
        <end position="168"/>
    </location>
</feature>
<proteinExistence type="inferred from homology"/>
<dbReference type="AlphaFoldDB" id="A0A1H9VX56"/>
<evidence type="ECO:0000313" key="9">
    <source>
        <dbReference type="EMBL" id="SES26109.1"/>
    </source>
</evidence>
<feature type="transmembrane region" description="Helical" evidence="8">
    <location>
        <begin position="227"/>
        <end position="245"/>
    </location>
</feature>
<name>A0A1H9VX56_BUTFI</name>
<feature type="transmembrane region" description="Helical" evidence="8">
    <location>
        <begin position="453"/>
        <end position="473"/>
    </location>
</feature>
<dbReference type="PANTHER" id="PTHR13285:SF18">
    <property type="entry name" value="PROTEIN-CYSTEINE N-PALMITOYLTRANSFERASE RASP"/>
    <property type="match status" value="1"/>
</dbReference>
<dbReference type="PIRSF" id="PIRSF016636">
    <property type="entry name" value="AlgI_DltB"/>
    <property type="match status" value="1"/>
</dbReference>
<accession>A0A1H9VX56</accession>
<dbReference type="OrthoDB" id="9805788at2"/>
<gene>
    <name evidence="9" type="ORF">SAMN04487884_12564</name>
</gene>
<evidence type="ECO:0000256" key="6">
    <source>
        <dbReference type="ARBA" id="ARBA00023136"/>
    </source>
</evidence>
<evidence type="ECO:0000256" key="3">
    <source>
        <dbReference type="ARBA" id="ARBA00022475"/>
    </source>
</evidence>
<evidence type="ECO:0000256" key="1">
    <source>
        <dbReference type="ARBA" id="ARBA00004651"/>
    </source>
</evidence>
<dbReference type="GO" id="GO:0005886">
    <property type="term" value="C:plasma membrane"/>
    <property type="evidence" value="ECO:0007669"/>
    <property type="project" value="UniProtKB-SubCell"/>
</dbReference>
<reference evidence="9 10" key="1">
    <citation type="submission" date="2016-10" db="EMBL/GenBank/DDBJ databases">
        <authorList>
            <person name="de Groot N.N."/>
        </authorList>
    </citation>
    <scope>NUCLEOTIDE SEQUENCE [LARGE SCALE GENOMIC DNA]</scope>
    <source>
        <strain evidence="9 10">AR40</strain>
    </source>
</reference>
<feature type="transmembrane region" description="Helical" evidence="8">
    <location>
        <begin position="6"/>
        <end position="22"/>
    </location>
</feature>
<dbReference type="Pfam" id="PF03062">
    <property type="entry name" value="MBOAT"/>
    <property type="match status" value="1"/>
</dbReference>
<dbReference type="InterPro" id="IPR024194">
    <property type="entry name" value="Ac/AlaTfrase_AlgI/DltB"/>
</dbReference>
<feature type="transmembrane region" description="Helical" evidence="8">
    <location>
        <begin position="415"/>
        <end position="433"/>
    </location>
</feature>
<keyword evidence="6 7" id="KW-0472">Membrane</keyword>
<evidence type="ECO:0000313" key="10">
    <source>
        <dbReference type="Proteomes" id="UP000182584"/>
    </source>
</evidence>
<organism evidence="9 10">
    <name type="scientific">Butyrivibrio fibrisolvens</name>
    <dbReference type="NCBI Taxonomy" id="831"/>
    <lineage>
        <taxon>Bacteria</taxon>
        <taxon>Bacillati</taxon>
        <taxon>Bacillota</taxon>
        <taxon>Clostridia</taxon>
        <taxon>Lachnospirales</taxon>
        <taxon>Lachnospiraceae</taxon>
        <taxon>Butyrivibrio</taxon>
    </lineage>
</organism>
<evidence type="ECO:0000256" key="8">
    <source>
        <dbReference type="SAM" id="Phobius"/>
    </source>
</evidence>
<dbReference type="PANTHER" id="PTHR13285">
    <property type="entry name" value="ACYLTRANSFERASE"/>
    <property type="match status" value="1"/>
</dbReference>
<evidence type="ECO:0000256" key="7">
    <source>
        <dbReference type="PIRNR" id="PIRNR016636"/>
    </source>
</evidence>
<evidence type="ECO:0000256" key="2">
    <source>
        <dbReference type="ARBA" id="ARBA00010323"/>
    </source>
</evidence>